<sequence>MYSHVESTIRIHDLNKNPLAIIPIGKAKLQLGHVRIIQPVNFTYFEDIIENFDEMLRTNKLSGKLYQVLKKKHAHLYNTYYKLKPNVHRRKRWNSLGTAWKWIAGNPDAEDLRIINQTMNNLIEYNNQQVFVNNAMDTRIQQISKITNDLLELDFKTKLQHEVEMNILIAILNIDAVQNQLEVLEDAILLAKHGIPSSRILSMTEYAKIKPFLEQQNVHVTTFEKLLSKSSAQVTMNNTHVIYMLKIPQLSSETYEYEFIDSLVQNQKRVHLYSNYILYNSTKIYEISNECTQDETLYICDTKILKTPSQCIRNLIRIQHANCTYEKVYTTGNIKHIDEATLLLNDVNVSLHSNCTNNTQRLNGSYIIQFEHCELYLDNNIYRNSIINLNSKTFRPTTGLLVEEDSIIDIPSPEFLANLTLNHRGILEHVYLQNESLKWKQHIFEIMGSSGILIIIIILVIGIIIKYWKPKQTNINIKISEQPTATAPISEEIRKPENESSSYTDISTERFLEIQKFLNMPTQERSIRL</sequence>
<dbReference type="InParanoid" id="A0A6I8U457"/>
<reference evidence="1 2" key="1">
    <citation type="submission" date="2017-06" db="EMBL/GenBank/DDBJ databases">
        <title>Aedes aegypti genome working group (AGWG) sequencing and assembly.</title>
        <authorList>
            <consortium name="Aedes aegypti Genome Working Group (AGWG)"/>
            <person name="Matthews B.J."/>
        </authorList>
    </citation>
    <scope>NUCLEOTIDE SEQUENCE [LARGE SCALE GENOMIC DNA]</scope>
    <source>
        <strain evidence="1 2">LVP_AGWG</strain>
    </source>
</reference>
<dbReference type="Pfam" id="PF07253">
    <property type="entry name" value="Gypsy"/>
    <property type="match status" value="1"/>
</dbReference>
<dbReference type="InterPro" id="IPR009882">
    <property type="entry name" value="Gypsy"/>
</dbReference>
<name>A0A6I8U457_AEDAE</name>
<reference evidence="1" key="2">
    <citation type="submission" date="2020-05" db="UniProtKB">
        <authorList>
            <consortium name="EnsemblMetazoa"/>
        </authorList>
    </citation>
    <scope>IDENTIFICATION</scope>
    <source>
        <strain evidence="1">LVP_AGWG</strain>
    </source>
</reference>
<proteinExistence type="predicted"/>
<dbReference type="AlphaFoldDB" id="A0A6I8U457"/>
<evidence type="ECO:0000313" key="2">
    <source>
        <dbReference type="Proteomes" id="UP000008820"/>
    </source>
</evidence>
<protein>
    <submittedName>
        <fullName evidence="1">Uncharacterized protein</fullName>
    </submittedName>
</protein>
<gene>
    <name evidence="1" type="primary">110676161</name>
</gene>
<dbReference type="Proteomes" id="UP000008820">
    <property type="component" value="Chromosome 1"/>
</dbReference>
<dbReference type="EnsemblMetazoa" id="AAEL026194-RA">
    <property type="protein sequence ID" value="AAEL026194-PA"/>
    <property type="gene ID" value="AAEL026194"/>
</dbReference>
<keyword evidence="2" id="KW-1185">Reference proteome</keyword>
<dbReference type="OrthoDB" id="7761577at2759"/>
<organism evidence="1 2">
    <name type="scientific">Aedes aegypti</name>
    <name type="common">Yellowfever mosquito</name>
    <name type="synonym">Culex aegypti</name>
    <dbReference type="NCBI Taxonomy" id="7159"/>
    <lineage>
        <taxon>Eukaryota</taxon>
        <taxon>Metazoa</taxon>
        <taxon>Ecdysozoa</taxon>
        <taxon>Arthropoda</taxon>
        <taxon>Hexapoda</taxon>
        <taxon>Insecta</taxon>
        <taxon>Pterygota</taxon>
        <taxon>Neoptera</taxon>
        <taxon>Endopterygota</taxon>
        <taxon>Diptera</taxon>
        <taxon>Nematocera</taxon>
        <taxon>Culicoidea</taxon>
        <taxon>Culicidae</taxon>
        <taxon>Culicinae</taxon>
        <taxon>Aedini</taxon>
        <taxon>Aedes</taxon>
        <taxon>Stegomyia</taxon>
    </lineage>
</organism>
<accession>A0A6I8U457</accession>
<evidence type="ECO:0000313" key="1">
    <source>
        <dbReference type="EnsemblMetazoa" id="AAEL026194-PA"/>
    </source>
</evidence>